<feature type="transmembrane region" description="Helical" evidence="1">
    <location>
        <begin position="199"/>
        <end position="216"/>
    </location>
</feature>
<evidence type="ECO:0000313" key="3">
    <source>
        <dbReference type="Proteomes" id="UP000184241"/>
    </source>
</evidence>
<evidence type="ECO:0000256" key="1">
    <source>
        <dbReference type="SAM" id="Phobius"/>
    </source>
</evidence>
<feature type="transmembrane region" description="Helical" evidence="1">
    <location>
        <begin position="291"/>
        <end position="313"/>
    </location>
</feature>
<keyword evidence="1" id="KW-1133">Transmembrane helix</keyword>
<name>A0A1M6A527_9CLOT</name>
<dbReference type="RefSeq" id="WP_073021770.1">
    <property type="nucleotide sequence ID" value="NZ_FQXU01000012.1"/>
</dbReference>
<feature type="transmembrane region" description="Helical" evidence="1">
    <location>
        <begin position="109"/>
        <end position="127"/>
    </location>
</feature>
<proteinExistence type="predicted"/>
<protein>
    <submittedName>
        <fullName evidence="2">Uncharacterized protein</fullName>
    </submittedName>
</protein>
<evidence type="ECO:0000313" key="2">
    <source>
        <dbReference type="EMBL" id="SHI31586.1"/>
    </source>
</evidence>
<feature type="transmembrane region" description="Helical" evidence="1">
    <location>
        <begin position="12"/>
        <end position="28"/>
    </location>
</feature>
<feature type="transmembrane region" description="Helical" evidence="1">
    <location>
        <begin position="139"/>
        <end position="162"/>
    </location>
</feature>
<sequence>MKNTIFEIGSMVAFYILFFIMMFILLVFKSNSMMVILPLLYCILFLVRIIVRRKNLKDLNYFDLNEKGYVSDAEKRGDQLGDIFAILVFLFLALSVNEDLFKDFGNSTIGISLFCCIFYFAIANVSISKNMKLFKVIAIFMSTIQGLLILLIGITIILLSVISISEGRGIQSVQSLISMFNDEFIVSLCYFAESSLREIILIMIISIILYLVFIICTPPYQLEELATAFKIVNLVLIILSIFIYFFTNMSWISIQEFIKEINIDTNFYHLKYLTLTHDTTKYLQSFSKSNIINAGYILFLPYTLGAVISNFTIEILKKYYTKKASNTLDEIIYLREKNLIVQERISLLEKQYIFWGGDKYLLKVHDRLYDLEVNRKKILK</sequence>
<gene>
    <name evidence="2" type="ORF">SAMN02745941_03616</name>
</gene>
<organism evidence="2 3">
    <name type="scientific">Clostridium intestinale DSM 6191</name>
    <dbReference type="NCBI Taxonomy" id="1121320"/>
    <lineage>
        <taxon>Bacteria</taxon>
        <taxon>Bacillati</taxon>
        <taxon>Bacillota</taxon>
        <taxon>Clostridia</taxon>
        <taxon>Eubacteriales</taxon>
        <taxon>Clostridiaceae</taxon>
        <taxon>Clostridium</taxon>
    </lineage>
</organism>
<dbReference type="EMBL" id="FQXU01000012">
    <property type="protein sequence ID" value="SHI31586.1"/>
    <property type="molecule type" value="Genomic_DNA"/>
</dbReference>
<keyword evidence="1" id="KW-0812">Transmembrane</keyword>
<feature type="transmembrane region" description="Helical" evidence="1">
    <location>
        <begin position="34"/>
        <end position="51"/>
    </location>
</feature>
<feature type="transmembrane region" description="Helical" evidence="1">
    <location>
        <begin position="80"/>
        <end position="97"/>
    </location>
</feature>
<dbReference type="AlphaFoldDB" id="A0A1M6A527"/>
<reference evidence="2 3" key="1">
    <citation type="submission" date="2016-11" db="EMBL/GenBank/DDBJ databases">
        <authorList>
            <person name="Jaros S."/>
            <person name="Januszkiewicz K."/>
            <person name="Wedrychowicz H."/>
        </authorList>
    </citation>
    <scope>NUCLEOTIDE SEQUENCE [LARGE SCALE GENOMIC DNA]</scope>
    <source>
        <strain evidence="2 3">DSM 6191</strain>
    </source>
</reference>
<feature type="transmembrane region" description="Helical" evidence="1">
    <location>
        <begin position="228"/>
        <end position="247"/>
    </location>
</feature>
<dbReference type="Proteomes" id="UP000184241">
    <property type="component" value="Unassembled WGS sequence"/>
</dbReference>
<accession>A0A1M6A527</accession>
<keyword evidence="1" id="KW-0472">Membrane</keyword>